<gene>
    <name evidence="2" type="ORF">F2Q70_00042581</name>
</gene>
<comment type="caution">
    <text evidence="2">The sequence shown here is derived from an EMBL/GenBank/DDBJ whole genome shotgun (WGS) entry which is preliminary data.</text>
</comment>
<reference evidence="2" key="1">
    <citation type="submission" date="2019-12" db="EMBL/GenBank/DDBJ databases">
        <title>Genome sequencing and annotation of Brassica cretica.</title>
        <authorList>
            <person name="Studholme D.J."/>
            <person name="Sarris P.F."/>
        </authorList>
    </citation>
    <scope>NUCLEOTIDE SEQUENCE</scope>
    <source>
        <strain evidence="2">PFS-102/07</strain>
        <tissue evidence="2">Leaf</tissue>
    </source>
</reference>
<feature type="region of interest" description="Disordered" evidence="1">
    <location>
        <begin position="164"/>
        <end position="199"/>
    </location>
</feature>
<name>A0A8S9KIA6_BRACR</name>
<organism evidence="2">
    <name type="scientific">Brassica cretica</name>
    <name type="common">Mustard</name>
    <dbReference type="NCBI Taxonomy" id="69181"/>
    <lineage>
        <taxon>Eukaryota</taxon>
        <taxon>Viridiplantae</taxon>
        <taxon>Streptophyta</taxon>
        <taxon>Embryophyta</taxon>
        <taxon>Tracheophyta</taxon>
        <taxon>Spermatophyta</taxon>
        <taxon>Magnoliopsida</taxon>
        <taxon>eudicotyledons</taxon>
        <taxon>Gunneridae</taxon>
        <taxon>Pentapetalae</taxon>
        <taxon>rosids</taxon>
        <taxon>malvids</taxon>
        <taxon>Brassicales</taxon>
        <taxon>Brassicaceae</taxon>
        <taxon>Brassiceae</taxon>
        <taxon>Brassica</taxon>
    </lineage>
</organism>
<sequence>MCASSMLMKLQVKKVVVSRHCFKLRRLWSQGIGDHHWLSSSKLGHILSFSGCQKKGGYKEPATLRLPSSFECEARNALVPACHLKLDKKKSHGSLEKQPDLSLSNHEECTLLMSLSLKQTVPSSLMSLSPHLTKPVGEVSVPVKELLDQNKDGGEEEKMVTYAVRRSNPIPIPRDDQRRRRRDHPRRRDQSRHFGIEID</sequence>
<proteinExistence type="predicted"/>
<dbReference type="AlphaFoldDB" id="A0A8S9KIA6"/>
<evidence type="ECO:0000313" key="2">
    <source>
        <dbReference type="EMBL" id="KAF2594195.1"/>
    </source>
</evidence>
<protein>
    <submittedName>
        <fullName evidence="2">Uncharacterized protein</fullName>
    </submittedName>
</protein>
<accession>A0A8S9KIA6</accession>
<evidence type="ECO:0000256" key="1">
    <source>
        <dbReference type="SAM" id="MobiDB-lite"/>
    </source>
</evidence>
<dbReference type="EMBL" id="QGKY02000164">
    <property type="protein sequence ID" value="KAF2594195.1"/>
    <property type="molecule type" value="Genomic_DNA"/>
</dbReference>
<feature type="compositionally biased region" description="Basic and acidic residues" evidence="1">
    <location>
        <begin position="186"/>
        <end position="199"/>
    </location>
</feature>